<accession>A0A4V1IYT9</accession>
<protein>
    <submittedName>
        <fullName evidence="1">Uncharacterized protein</fullName>
    </submittedName>
</protein>
<dbReference type="Gene3D" id="3.30.40.10">
    <property type="entry name" value="Zinc/RING finger domain, C3HC4 (zinc finger)"/>
    <property type="match status" value="1"/>
</dbReference>
<dbReference type="EMBL" id="ML007931">
    <property type="protein sequence ID" value="RKP15719.1"/>
    <property type="molecule type" value="Genomic_DNA"/>
</dbReference>
<dbReference type="AlphaFoldDB" id="A0A4V1IYT9"/>
<organism evidence="1 2">
    <name type="scientific">Rozella allomycis (strain CSF55)</name>
    <dbReference type="NCBI Taxonomy" id="988480"/>
    <lineage>
        <taxon>Eukaryota</taxon>
        <taxon>Fungi</taxon>
        <taxon>Fungi incertae sedis</taxon>
        <taxon>Cryptomycota</taxon>
        <taxon>Cryptomycota incertae sedis</taxon>
        <taxon>Rozella</taxon>
    </lineage>
</organism>
<dbReference type="SUPFAM" id="SSF57903">
    <property type="entry name" value="FYVE/PHD zinc finger"/>
    <property type="match status" value="1"/>
</dbReference>
<dbReference type="Proteomes" id="UP000281549">
    <property type="component" value="Unassembled WGS sequence"/>
</dbReference>
<gene>
    <name evidence="1" type="ORF">ROZALSC1DRAFT_26135</name>
</gene>
<name>A0A4V1IYT9_ROZAC</name>
<dbReference type="InterPro" id="IPR011011">
    <property type="entry name" value="Znf_FYVE_PHD"/>
</dbReference>
<proteinExistence type="predicted"/>
<sequence>MNLQESSNPLRRWIEIYPLIYNRDRWLYSLIKLNTWHDLYVWILNFEKGFFNLRESRDGRMSYLLDPICYKCEEDIDAQMLLCETCEGGCHFHCEEPKLLNVPSYGCLCFLTSTMNWFLKNPKDLKLYPTI</sequence>
<evidence type="ECO:0000313" key="1">
    <source>
        <dbReference type="EMBL" id="RKP15719.1"/>
    </source>
</evidence>
<evidence type="ECO:0000313" key="2">
    <source>
        <dbReference type="Proteomes" id="UP000281549"/>
    </source>
</evidence>
<dbReference type="InterPro" id="IPR013083">
    <property type="entry name" value="Znf_RING/FYVE/PHD"/>
</dbReference>
<reference evidence="2" key="1">
    <citation type="journal article" date="2018" name="Nat. Microbiol.">
        <title>Leveraging single-cell genomics to expand the fungal tree of life.</title>
        <authorList>
            <person name="Ahrendt S.R."/>
            <person name="Quandt C.A."/>
            <person name="Ciobanu D."/>
            <person name="Clum A."/>
            <person name="Salamov A."/>
            <person name="Andreopoulos B."/>
            <person name="Cheng J.F."/>
            <person name="Woyke T."/>
            <person name="Pelin A."/>
            <person name="Henrissat B."/>
            <person name="Reynolds N.K."/>
            <person name="Benny G.L."/>
            <person name="Smith M.E."/>
            <person name="James T.Y."/>
            <person name="Grigoriev I.V."/>
        </authorList>
    </citation>
    <scope>NUCLEOTIDE SEQUENCE [LARGE SCALE GENOMIC DNA]</scope>
    <source>
        <strain evidence="2">CSF55</strain>
    </source>
</reference>